<accession>A0A5J4PBC9</accession>
<gene>
    <name evidence="1" type="ORF">EZS27_042073</name>
</gene>
<comment type="caution">
    <text evidence="1">The sequence shown here is derived from an EMBL/GenBank/DDBJ whole genome shotgun (WGS) entry which is preliminary data.</text>
</comment>
<proteinExistence type="predicted"/>
<dbReference type="EMBL" id="SNRY01010038">
    <property type="protein sequence ID" value="KAA6306270.1"/>
    <property type="molecule type" value="Genomic_DNA"/>
</dbReference>
<reference evidence="1" key="1">
    <citation type="submission" date="2019-03" db="EMBL/GenBank/DDBJ databases">
        <title>Single cell metagenomics reveals metabolic interactions within the superorganism composed of flagellate Streblomastix strix and complex community of Bacteroidetes bacteria on its surface.</title>
        <authorList>
            <person name="Treitli S.C."/>
            <person name="Kolisko M."/>
            <person name="Husnik F."/>
            <person name="Keeling P."/>
            <person name="Hampl V."/>
        </authorList>
    </citation>
    <scope>NUCLEOTIDE SEQUENCE</scope>
    <source>
        <strain evidence="1">STM</strain>
    </source>
</reference>
<organism evidence="1">
    <name type="scientific">termite gut metagenome</name>
    <dbReference type="NCBI Taxonomy" id="433724"/>
    <lineage>
        <taxon>unclassified sequences</taxon>
        <taxon>metagenomes</taxon>
        <taxon>organismal metagenomes</taxon>
    </lineage>
</organism>
<dbReference type="AlphaFoldDB" id="A0A5J4PBC9"/>
<evidence type="ECO:0000313" key="1">
    <source>
        <dbReference type="EMBL" id="KAA6306270.1"/>
    </source>
</evidence>
<feature type="non-terminal residue" evidence="1">
    <location>
        <position position="63"/>
    </location>
</feature>
<name>A0A5J4PBC9_9ZZZZ</name>
<protein>
    <submittedName>
        <fullName evidence="1">Uncharacterized protein</fullName>
    </submittedName>
</protein>
<sequence length="63" mass="7343">MGQILLHIKQVIMLEITKCSKMKSDKYSYDFTVTHSRGTVVVLLIKSLYLMLLSFQIKFFAEI</sequence>